<dbReference type="SMART" id="SM00530">
    <property type="entry name" value="HTH_XRE"/>
    <property type="match status" value="1"/>
</dbReference>
<dbReference type="RefSeq" id="WP_219529681.1">
    <property type="nucleotide sequence ID" value="NZ_JAHKRM010000007.1"/>
</dbReference>
<dbReference type="InterPro" id="IPR002182">
    <property type="entry name" value="NB-ARC"/>
</dbReference>
<name>A0ABW4GQP3_9ACTN</name>
<feature type="domain" description="HTH cro/C1-type" evidence="1">
    <location>
        <begin position="24"/>
        <end position="79"/>
    </location>
</feature>
<dbReference type="Pfam" id="PF00931">
    <property type="entry name" value="NB-ARC"/>
    <property type="match status" value="1"/>
</dbReference>
<dbReference type="Pfam" id="PF13560">
    <property type="entry name" value="HTH_31"/>
    <property type="match status" value="1"/>
</dbReference>
<dbReference type="PROSITE" id="PS50943">
    <property type="entry name" value="HTH_CROC1"/>
    <property type="match status" value="1"/>
</dbReference>
<dbReference type="PANTHER" id="PTHR47691">
    <property type="entry name" value="REGULATOR-RELATED"/>
    <property type="match status" value="1"/>
</dbReference>
<protein>
    <submittedName>
        <fullName evidence="2">NB-ARC domain-containing protein</fullName>
    </submittedName>
</protein>
<proteinExistence type="predicted"/>
<dbReference type="Proteomes" id="UP001597097">
    <property type="component" value="Unassembled WGS sequence"/>
</dbReference>
<comment type="caution">
    <text evidence="2">The sequence shown here is derived from an EMBL/GenBank/DDBJ whole genome shotgun (WGS) entry which is preliminary data.</text>
</comment>
<reference evidence="3" key="1">
    <citation type="journal article" date="2019" name="Int. J. Syst. Evol. Microbiol.">
        <title>The Global Catalogue of Microorganisms (GCM) 10K type strain sequencing project: providing services to taxonomists for standard genome sequencing and annotation.</title>
        <authorList>
            <consortium name="The Broad Institute Genomics Platform"/>
            <consortium name="The Broad Institute Genome Sequencing Center for Infectious Disease"/>
            <person name="Wu L."/>
            <person name="Ma J."/>
        </authorList>
    </citation>
    <scope>NUCLEOTIDE SEQUENCE [LARGE SCALE GENOMIC DNA]</scope>
    <source>
        <strain evidence="3">CGMCC 1.15399</strain>
    </source>
</reference>
<dbReference type="EMBL" id="JBHUCM010000038">
    <property type="protein sequence ID" value="MFD1543547.1"/>
    <property type="molecule type" value="Genomic_DNA"/>
</dbReference>
<sequence>MRPGVGDVAKDCPSAEEPGLGGLLRSWRERALLTQEQLAARAGLNVRTVRRWETGRLERPRGTSMRSVAKALGLGDAELSMLVRAAITGPETSRPIRTTPRQLPADVAAFVGRARELAVLGEMGEADGTAAAVIIAIDGMAGVGKTALAVHAAHQLVSRFPDGDLYVDLHGYPQGMAAADPADTLARVLGVLGVPGESIPQHLGERATLYRSVLADRRMLIVLDNAADEEQVRPLLPGAAGCLVLITSRRRLVGLDGVRMVSVDVLPLTDAIGLFSGTAGEGRVAGVPREVLAEVVRRCGLLPLAIRLAAARLKAHPAWSVRYLLERLEEHQRLQAGERGVTAALDMSYEELSADERRAYRVLALPTGVAR</sequence>
<organism evidence="2 3">
    <name type="scientific">Nonomuraea guangzhouensis</name>
    <dbReference type="NCBI Taxonomy" id="1291555"/>
    <lineage>
        <taxon>Bacteria</taxon>
        <taxon>Bacillati</taxon>
        <taxon>Actinomycetota</taxon>
        <taxon>Actinomycetes</taxon>
        <taxon>Streptosporangiales</taxon>
        <taxon>Streptosporangiaceae</taxon>
        <taxon>Nonomuraea</taxon>
    </lineage>
</organism>
<evidence type="ECO:0000313" key="2">
    <source>
        <dbReference type="EMBL" id="MFD1543547.1"/>
    </source>
</evidence>
<accession>A0ABW4GQP3</accession>
<gene>
    <name evidence="2" type="ORF">ACFSJ0_41345</name>
</gene>
<evidence type="ECO:0000259" key="1">
    <source>
        <dbReference type="PROSITE" id="PS50943"/>
    </source>
</evidence>
<dbReference type="CDD" id="cd00093">
    <property type="entry name" value="HTH_XRE"/>
    <property type="match status" value="1"/>
</dbReference>
<evidence type="ECO:0000313" key="3">
    <source>
        <dbReference type="Proteomes" id="UP001597097"/>
    </source>
</evidence>
<dbReference type="PANTHER" id="PTHR47691:SF3">
    <property type="entry name" value="HTH-TYPE TRANSCRIPTIONAL REGULATOR RV0890C-RELATED"/>
    <property type="match status" value="1"/>
</dbReference>
<keyword evidence="3" id="KW-1185">Reference proteome</keyword>
<dbReference type="InterPro" id="IPR001387">
    <property type="entry name" value="Cro/C1-type_HTH"/>
</dbReference>